<reference evidence="5 6" key="1">
    <citation type="submission" date="2018-06" db="EMBL/GenBank/DDBJ databases">
        <authorList>
            <consortium name="Pathogen Informatics"/>
            <person name="Doyle S."/>
        </authorList>
    </citation>
    <scope>NUCLEOTIDE SEQUENCE [LARGE SCALE GENOMIC DNA]</scope>
    <source>
        <strain evidence="5 6">NCTC13093</strain>
    </source>
</reference>
<dbReference type="CDD" id="cd00616">
    <property type="entry name" value="AHBA_syn"/>
    <property type="match status" value="1"/>
</dbReference>
<dbReference type="InterPro" id="IPR015424">
    <property type="entry name" value="PyrdxlP-dep_Trfase"/>
</dbReference>
<keyword evidence="6" id="KW-1185">Reference proteome</keyword>
<dbReference type="GO" id="GO:0030170">
    <property type="term" value="F:pyridoxal phosphate binding"/>
    <property type="evidence" value="ECO:0007669"/>
    <property type="project" value="TreeGrafter"/>
</dbReference>
<evidence type="ECO:0000313" key="5">
    <source>
        <dbReference type="EMBL" id="SPT69504.1"/>
    </source>
</evidence>
<dbReference type="Gene3D" id="3.90.1150.10">
    <property type="entry name" value="Aspartate Aminotransferase, domain 1"/>
    <property type="match status" value="1"/>
</dbReference>
<dbReference type="InterPro" id="IPR015421">
    <property type="entry name" value="PyrdxlP-dep_Trfase_major"/>
</dbReference>
<dbReference type="AlphaFoldDB" id="A0A2X0V4R1"/>
<dbReference type="EMBL" id="UAPV01000001">
    <property type="protein sequence ID" value="SPT69504.1"/>
    <property type="molecule type" value="Genomic_DNA"/>
</dbReference>
<name>A0A2X0V4R1_9GAMM</name>
<dbReference type="Gene3D" id="3.40.640.10">
    <property type="entry name" value="Type I PLP-dependent aspartate aminotransferase-like (Major domain)"/>
    <property type="match status" value="1"/>
</dbReference>
<protein>
    <submittedName>
        <fullName evidence="5">UDP-4-amino-4-deoxy-L-arabinose--oxoglutarate aminotransferase</fullName>
        <ecNumber evidence="5">2.6.1.87</ecNumber>
    </submittedName>
</protein>
<dbReference type="GO" id="GO:0000271">
    <property type="term" value="P:polysaccharide biosynthetic process"/>
    <property type="evidence" value="ECO:0007669"/>
    <property type="project" value="TreeGrafter"/>
</dbReference>
<dbReference type="PANTHER" id="PTHR30244:SF30">
    <property type="entry name" value="BLR5990 PROTEIN"/>
    <property type="match status" value="1"/>
</dbReference>
<keyword evidence="5" id="KW-0808">Transferase</keyword>
<keyword evidence="5" id="KW-0032">Aminotransferase</keyword>
<evidence type="ECO:0000256" key="2">
    <source>
        <dbReference type="PIRSR" id="PIRSR000390-1"/>
    </source>
</evidence>
<evidence type="ECO:0000313" key="6">
    <source>
        <dbReference type="Proteomes" id="UP000250086"/>
    </source>
</evidence>
<dbReference type="PANTHER" id="PTHR30244">
    <property type="entry name" value="TRANSAMINASE"/>
    <property type="match status" value="1"/>
</dbReference>
<dbReference type="PIRSF" id="PIRSF000390">
    <property type="entry name" value="PLP_StrS"/>
    <property type="match status" value="1"/>
</dbReference>
<dbReference type="NCBIfam" id="TIGR04181">
    <property type="entry name" value="NHT_00031"/>
    <property type="match status" value="1"/>
</dbReference>
<feature type="modified residue" description="N6-(pyridoxal phosphate)lysine" evidence="3">
    <location>
        <position position="218"/>
    </location>
</feature>
<gene>
    <name evidence="5" type="primary">arnB_1</name>
    <name evidence="5" type="ORF">NCTC13093_00881</name>
</gene>
<dbReference type="InterPro" id="IPR000653">
    <property type="entry name" value="DegT/StrS_aminotransferase"/>
</dbReference>
<evidence type="ECO:0000256" key="4">
    <source>
        <dbReference type="RuleBase" id="RU004508"/>
    </source>
</evidence>
<keyword evidence="1 3" id="KW-0663">Pyridoxal phosphate</keyword>
<dbReference type="InterPro" id="IPR015422">
    <property type="entry name" value="PyrdxlP-dep_Trfase_small"/>
</dbReference>
<organism evidence="5 6">
    <name type="scientific">Anaerobiospirillum thomasii</name>
    <dbReference type="NCBI Taxonomy" id="179995"/>
    <lineage>
        <taxon>Bacteria</taxon>
        <taxon>Pseudomonadati</taxon>
        <taxon>Pseudomonadota</taxon>
        <taxon>Gammaproteobacteria</taxon>
        <taxon>Aeromonadales</taxon>
        <taxon>Succinivibrionaceae</taxon>
        <taxon>Anaerobiospirillum</taxon>
    </lineage>
</organism>
<dbReference type="Proteomes" id="UP000250086">
    <property type="component" value="Unassembled WGS sequence"/>
</dbReference>
<proteinExistence type="inferred from homology"/>
<evidence type="ECO:0000256" key="1">
    <source>
        <dbReference type="ARBA" id="ARBA00022898"/>
    </source>
</evidence>
<comment type="similarity">
    <text evidence="4">Belongs to the DegT/DnrJ/EryC1 family.</text>
</comment>
<dbReference type="InterPro" id="IPR026385">
    <property type="entry name" value="LegC-like"/>
</dbReference>
<dbReference type="GO" id="GO:0099620">
    <property type="term" value="F:UDP-4-amino-4-deoxy-L-arabinose aminotransferase"/>
    <property type="evidence" value="ECO:0007669"/>
    <property type="project" value="UniProtKB-EC"/>
</dbReference>
<dbReference type="SUPFAM" id="SSF53383">
    <property type="entry name" value="PLP-dependent transferases"/>
    <property type="match status" value="1"/>
</dbReference>
<accession>A0A2X0V4R1</accession>
<feature type="active site" description="Proton acceptor" evidence="2">
    <location>
        <position position="218"/>
    </location>
</feature>
<dbReference type="Pfam" id="PF01041">
    <property type="entry name" value="DegT_DnrJ_EryC1"/>
    <property type="match status" value="1"/>
</dbReference>
<dbReference type="EC" id="2.6.1.87" evidence="5"/>
<evidence type="ECO:0000256" key="3">
    <source>
        <dbReference type="PIRSR" id="PIRSR000390-2"/>
    </source>
</evidence>
<dbReference type="RefSeq" id="WP_113743668.1">
    <property type="nucleotide sequence ID" value="NZ_UAPV01000001.1"/>
</dbReference>
<sequence length="383" mass="42457">MHKFASHVDFIRDLYKAGADTMVPLHAPVFAGNEKKYVADTIDSTFVSSVGEYVNEFERKLEKILNVPHAIACVNGTSALEIALRLAGVKEHDVVLTQSLTFVATANAIAHIGASPVFLDVSTQGFGLSPYALRDFLEQKCYLKNNVCHLKCNDARVGACVPMHTFGFACDIENIVNICKDYNIPVVEDAAEALGSAYKGKALGTFGLLSALSFNGNKIVTTGGGGAIITHDDTLAKEAKKLTTTAKVAHKYRFYHDEVAWNFRLPNINAALGCAQLEKLYEFLVNKRQTAMAYKEHFCTDECLFVNETEPCRANFWLCAVLLEGEKERDEFLEYSNDNGVMTRPCWEGMHTLPMYKDCIRDDLKNTKDICSRLVNIPSGVRL</sequence>